<dbReference type="AlphaFoldDB" id="A0A401UE83"/>
<dbReference type="Proteomes" id="UP000288227">
    <property type="component" value="Unassembled WGS sequence"/>
</dbReference>
<name>A0A401UE83_9BACT</name>
<comment type="caution">
    <text evidence="1">The sequence shown here is derived from an EMBL/GenBank/DDBJ whole genome shotgun (WGS) entry which is preliminary data.</text>
</comment>
<dbReference type="SUPFAM" id="SSF48239">
    <property type="entry name" value="Terpenoid cyclases/Protein prenyltransferases"/>
    <property type="match status" value="1"/>
</dbReference>
<dbReference type="InterPro" id="IPR008930">
    <property type="entry name" value="Terpenoid_cyclase/PrenylTrfase"/>
</dbReference>
<dbReference type="OrthoDB" id="2192355at2"/>
<accession>A0A401UE83</accession>
<proteinExistence type="predicted"/>
<dbReference type="EMBL" id="BHXQ01000007">
    <property type="protein sequence ID" value="GCC53180.1"/>
    <property type="molecule type" value="Genomic_DNA"/>
</dbReference>
<sequence>MDSALELKIGIDNGYHFSNKEILDKLQNSELVGKLIADMPVTPLAIVWRLICISEIPFSNKLDYTQKLIEIVYSKLATPYGFSLSRDEKMFLPCYNAMVVSALCRLGRANDRQVKNAVDWINSNQPMERGIKVDLPNFNFDRYGGCFKKTPCYIGLAKSVFALQDFKEQTKKKEHETQLQKGISYLLEHKFFKRLSKDEPINKHITDISFPETYHLNSLELLRFAKKANLLANKKTTDLISHIEKRKTKDGKWKNNFNYKAEGYVAFDSGKKTSDWTTHLINEILKNKKNSH</sequence>
<reference evidence="1 2" key="1">
    <citation type="submission" date="2018-11" db="EMBL/GenBank/DDBJ databases">
        <title>Chryseotalea sanarue gen. nov., sp., nov., a member of the family Cytophagaceae, isolated from a brackish lake in Hamamatsu Japan.</title>
        <authorList>
            <person name="Maejima Y."/>
            <person name="Iino T."/>
            <person name="Muraguchi Y."/>
            <person name="Fukuda K."/>
            <person name="Ohkuma M."/>
            <person name="Moriuchi R."/>
            <person name="Dohra H."/>
            <person name="Kimbara K."/>
            <person name="Shintani M."/>
        </authorList>
    </citation>
    <scope>NUCLEOTIDE SEQUENCE [LARGE SCALE GENOMIC DNA]</scope>
    <source>
        <strain evidence="1 2">Ys</strain>
    </source>
</reference>
<dbReference type="RefSeq" id="WP_127123836.1">
    <property type="nucleotide sequence ID" value="NZ_BHXQ01000007.1"/>
</dbReference>
<evidence type="ECO:0000313" key="1">
    <source>
        <dbReference type="EMBL" id="GCC53180.1"/>
    </source>
</evidence>
<evidence type="ECO:0008006" key="3">
    <source>
        <dbReference type="Google" id="ProtNLM"/>
    </source>
</evidence>
<organism evidence="1 2">
    <name type="scientific">Chryseotalea sanaruensis</name>
    <dbReference type="NCBI Taxonomy" id="2482724"/>
    <lineage>
        <taxon>Bacteria</taxon>
        <taxon>Pseudomonadati</taxon>
        <taxon>Bacteroidota</taxon>
        <taxon>Cytophagia</taxon>
        <taxon>Cytophagales</taxon>
        <taxon>Chryseotaleaceae</taxon>
        <taxon>Chryseotalea</taxon>
    </lineage>
</organism>
<evidence type="ECO:0000313" key="2">
    <source>
        <dbReference type="Proteomes" id="UP000288227"/>
    </source>
</evidence>
<keyword evidence="2" id="KW-1185">Reference proteome</keyword>
<gene>
    <name evidence="1" type="ORF">SanaruYs_34230</name>
</gene>
<protein>
    <recommendedName>
        <fullName evidence="3">Nitrogen fixation protein NifH</fullName>
    </recommendedName>
</protein>